<gene>
    <name evidence="1" type="ORF">EV182_002420</name>
</gene>
<comment type="caution">
    <text evidence="1">The sequence shown here is derived from an EMBL/GenBank/DDBJ whole genome shotgun (WGS) entry which is preliminary data.</text>
</comment>
<evidence type="ECO:0000313" key="2">
    <source>
        <dbReference type="Proteomes" id="UP001145114"/>
    </source>
</evidence>
<accession>A0ACC1HV88</accession>
<evidence type="ECO:0000313" key="1">
    <source>
        <dbReference type="EMBL" id="KAJ1679256.1"/>
    </source>
</evidence>
<protein>
    <submittedName>
        <fullName evidence="1">Uncharacterized protein</fullName>
    </submittedName>
</protein>
<sequence length="192" mass="22355">MSTTPLNHSWVHVDSESRTDFDESETKERVQQMEESLPSADIDFYALLNVSRDATDDDIKEAHRRLSRLFHPDKHADPGMHSDAQEQFQRIQRAYEGKVLIDPKQRVIYDNFGESGLRTRWDVGQRFKTVAELRDEFEREAAKRRRDEIEDLVRAKGALSVQIDATKVFSEIVQDRLIANGVQWEPSLEIQQ</sequence>
<name>A0ACC1HV88_9FUNG</name>
<dbReference type="Proteomes" id="UP001145114">
    <property type="component" value="Unassembled WGS sequence"/>
</dbReference>
<dbReference type="EMBL" id="JAMZIH010000497">
    <property type="protein sequence ID" value="KAJ1679256.1"/>
    <property type="molecule type" value="Genomic_DNA"/>
</dbReference>
<organism evidence="1 2">
    <name type="scientific">Spiromyces aspiralis</name>
    <dbReference type="NCBI Taxonomy" id="68401"/>
    <lineage>
        <taxon>Eukaryota</taxon>
        <taxon>Fungi</taxon>
        <taxon>Fungi incertae sedis</taxon>
        <taxon>Zoopagomycota</taxon>
        <taxon>Kickxellomycotina</taxon>
        <taxon>Kickxellomycetes</taxon>
        <taxon>Kickxellales</taxon>
        <taxon>Kickxellaceae</taxon>
        <taxon>Spiromyces</taxon>
    </lineage>
</organism>
<keyword evidence="2" id="KW-1185">Reference proteome</keyword>
<proteinExistence type="predicted"/>
<reference evidence="1" key="1">
    <citation type="submission" date="2022-06" db="EMBL/GenBank/DDBJ databases">
        <title>Phylogenomic reconstructions and comparative analyses of Kickxellomycotina fungi.</title>
        <authorList>
            <person name="Reynolds N.K."/>
            <person name="Stajich J.E."/>
            <person name="Barry K."/>
            <person name="Grigoriev I.V."/>
            <person name="Crous P."/>
            <person name="Smith M.E."/>
        </authorList>
    </citation>
    <scope>NUCLEOTIDE SEQUENCE</scope>
    <source>
        <strain evidence="1">RSA 2271</strain>
    </source>
</reference>
<feature type="non-terminal residue" evidence="1">
    <location>
        <position position="192"/>
    </location>
</feature>